<dbReference type="Proteomes" id="UP000182241">
    <property type="component" value="Unassembled WGS sequence"/>
</dbReference>
<dbReference type="AlphaFoldDB" id="A0A1H4VU66"/>
<keyword evidence="2" id="KW-1185">Reference proteome</keyword>
<evidence type="ECO:0000313" key="2">
    <source>
        <dbReference type="Proteomes" id="UP000182241"/>
    </source>
</evidence>
<sequence length="72" mass="8135">MPVYVSAGDIVDRWWDHPIETEKELRRLPVEVYARDANGVEFRTVGRNDCVRLDTGEVHVPALPAVLMAMTA</sequence>
<dbReference type="EMBL" id="FNSA01000003">
    <property type="protein sequence ID" value="SEC83824.1"/>
    <property type="molecule type" value="Genomic_DNA"/>
</dbReference>
<dbReference type="STRING" id="57704.SAMN04489793_3319"/>
<gene>
    <name evidence="1" type="ORF">SAMN04489793_3319</name>
</gene>
<name>A0A1H4VU66_TSUTY</name>
<proteinExistence type="predicted"/>
<organism evidence="1 2">
    <name type="scientific">Tsukamurella tyrosinosolvens</name>
    <dbReference type="NCBI Taxonomy" id="57704"/>
    <lineage>
        <taxon>Bacteria</taxon>
        <taxon>Bacillati</taxon>
        <taxon>Actinomycetota</taxon>
        <taxon>Actinomycetes</taxon>
        <taxon>Mycobacteriales</taxon>
        <taxon>Tsukamurellaceae</taxon>
        <taxon>Tsukamurella</taxon>
    </lineage>
</organism>
<protein>
    <submittedName>
        <fullName evidence="1">Uncharacterized protein</fullName>
    </submittedName>
</protein>
<evidence type="ECO:0000313" key="1">
    <source>
        <dbReference type="EMBL" id="SEC83824.1"/>
    </source>
</evidence>
<reference evidence="2" key="1">
    <citation type="submission" date="2016-10" db="EMBL/GenBank/DDBJ databases">
        <authorList>
            <person name="Varghese N."/>
            <person name="Submissions S."/>
        </authorList>
    </citation>
    <scope>NUCLEOTIDE SEQUENCE [LARGE SCALE GENOMIC DNA]</scope>
    <source>
        <strain evidence="2">DSM 44234</strain>
    </source>
</reference>
<dbReference type="RefSeq" id="WP_068742702.1">
    <property type="nucleotide sequence ID" value="NZ_FNSA01000003.1"/>
</dbReference>
<accession>A0A1H4VU66</accession>